<feature type="transmembrane region" description="Helical" evidence="9">
    <location>
        <begin position="28"/>
        <end position="46"/>
    </location>
</feature>
<keyword evidence="6 9" id="KW-1133">Transmembrane helix</keyword>
<evidence type="ECO:0000256" key="9">
    <source>
        <dbReference type="SAM" id="Phobius"/>
    </source>
</evidence>
<evidence type="ECO:0000256" key="3">
    <source>
        <dbReference type="ARBA" id="ARBA00022723"/>
    </source>
</evidence>
<keyword evidence="2 9" id="KW-0812">Transmembrane</keyword>
<gene>
    <name evidence="11" type="ORF">ZIOFF_059105</name>
</gene>
<sequence length="138" mass="14953">MLLAGSLASPCLRLLVVAAAVPAALLLAGLSVLVALQACTVVRVFLRRSSRCRGRRRGLSTEEVRRLPCYAFRPPLAAEEEAEQCAVCLERFGAGERCRLLPLCRHSFHAQCVDPWLLTAPVCPICRTRAAAAAKRNG</sequence>
<evidence type="ECO:0000256" key="6">
    <source>
        <dbReference type="ARBA" id="ARBA00022989"/>
    </source>
</evidence>
<evidence type="ECO:0000259" key="10">
    <source>
        <dbReference type="PROSITE" id="PS50089"/>
    </source>
</evidence>
<evidence type="ECO:0000256" key="4">
    <source>
        <dbReference type="ARBA" id="ARBA00022771"/>
    </source>
</evidence>
<accession>A0A8J5F8W3</accession>
<evidence type="ECO:0000256" key="2">
    <source>
        <dbReference type="ARBA" id="ARBA00022692"/>
    </source>
</evidence>
<comment type="caution">
    <text evidence="11">The sequence shown here is derived from an EMBL/GenBank/DDBJ whole genome shotgun (WGS) entry which is preliminary data.</text>
</comment>
<feature type="domain" description="RING-type" evidence="10">
    <location>
        <begin position="85"/>
        <end position="127"/>
    </location>
</feature>
<evidence type="ECO:0000256" key="7">
    <source>
        <dbReference type="ARBA" id="ARBA00023136"/>
    </source>
</evidence>
<reference evidence="11 12" key="1">
    <citation type="submission" date="2020-08" db="EMBL/GenBank/DDBJ databases">
        <title>Plant Genome Project.</title>
        <authorList>
            <person name="Zhang R.-G."/>
        </authorList>
    </citation>
    <scope>NUCLEOTIDE SEQUENCE [LARGE SCALE GENOMIC DNA]</scope>
    <source>
        <tissue evidence="11">Rhizome</tissue>
    </source>
</reference>
<dbReference type="Proteomes" id="UP000734854">
    <property type="component" value="Unassembled WGS sequence"/>
</dbReference>
<keyword evidence="7 9" id="KW-0472">Membrane</keyword>
<name>A0A8J5F8W3_ZINOF</name>
<keyword evidence="12" id="KW-1185">Reference proteome</keyword>
<dbReference type="OrthoDB" id="8062037at2759"/>
<evidence type="ECO:0000256" key="8">
    <source>
        <dbReference type="PROSITE-ProRule" id="PRU00175"/>
    </source>
</evidence>
<keyword evidence="4 8" id="KW-0863">Zinc-finger</keyword>
<dbReference type="PANTHER" id="PTHR46539">
    <property type="entry name" value="E3 UBIQUITIN-PROTEIN LIGASE ATL42"/>
    <property type="match status" value="1"/>
</dbReference>
<dbReference type="Pfam" id="PF13639">
    <property type="entry name" value="zf-RING_2"/>
    <property type="match status" value="1"/>
</dbReference>
<evidence type="ECO:0000256" key="1">
    <source>
        <dbReference type="ARBA" id="ARBA00004370"/>
    </source>
</evidence>
<evidence type="ECO:0000313" key="11">
    <source>
        <dbReference type="EMBL" id="KAG6482474.1"/>
    </source>
</evidence>
<dbReference type="InterPro" id="IPR001841">
    <property type="entry name" value="Znf_RING"/>
</dbReference>
<comment type="subcellular location">
    <subcellularLocation>
        <location evidence="1">Membrane</location>
    </subcellularLocation>
</comment>
<keyword evidence="5" id="KW-0862">Zinc</keyword>
<dbReference type="EMBL" id="JACMSC010000016">
    <property type="protein sequence ID" value="KAG6482474.1"/>
    <property type="molecule type" value="Genomic_DNA"/>
</dbReference>
<dbReference type="GO" id="GO:0008270">
    <property type="term" value="F:zinc ion binding"/>
    <property type="evidence" value="ECO:0007669"/>
    <property type="project" value="UniProtKB-KW"/>
</dbReference>
<organism evidence="11 12">
    <name type="scientific">Zingiber officinale</name>
    <name type="common">Ginger</name>
    <name type="synonym">Amomum zingiber</name>
    <dbReference type="NCBI Taxonomy" id="94328"/>
    <lineage>
        <taxon>Eukaryota</taxon>
        <taxon>Viridiplantae</taxon>
        <taxon>Streptophyta</taxon>
        <taxon>Embryophyta</taxon>
        <taxon>Tracheophyta</taxon>
        <taxon>Spermatophyta</taxon>
        <taxon>Magnoliopsida</taxon>
        <taxon>Liliopsida</taxon>
        <taxon>Zingiberales</taxon>
        <taxon>Zingiberaceae</taxon>
        <taxon>Zingiber</taxon>
    </lineage>
</organism>
<evidence type="ECO:0000313" key="12">
    <source>
        <dbReference type="Proteomes" id="UP000734854"/>
    </source>
</evidence>
<evidence type="ECO:0000256" key="5">
    <source>
        <dbReference type="ARBA" id="ARBA00022833"/>
    </source>
</evidence>
<keyword evidence="3" id="KW-0479">Metal-binding</keyword>
<dbReference type="SMART" id="SM00184">
    <property type="entry name" value="RING"/>
    <property type="match status" value="1"/>
</dbReference>
<protein>
    <recommendedName>
        <fullName evidence="10">RING-type domain-containing protein</fullName>
    </recommendedName>
</protein>
<dbReference type="PANTHER" id="PTHR46539:SF9">
    <property type="entry name" value="RING-H2 FINGER PROTEIN ATL56"/>
    <property type="match status" value="1"/>
</dbReference>
<dbReference type="GO" id="GO:0016020">
    <property type="term" value="C:membrane"/>
    <property type="evidence" value="ECO:0007669"/>
    <property type="project" value="UniProtKB-SubCell"/>
</dbReference>
<dbReference type="PROSITE" id="PS50089">
    <property type="entry name" value="ZF_RING_2"/>
    <property type="match status" value="1"/>
</dbReference>
<dbReference type="AlphaFoldDB" id="A0A8J5F8W3"/>
<proteinExistence type="predicted"/>